<accession>A0A0F9L688</accession>
<name>A0A0F9L688_9ZZZZ</name>
<sequence>MANTKARHEEIYTAANKVLDEFGSIEEIDIMSLEERSSLLRKMAKDVVALTDCHITSAKSNIAKALRRTRFITMPGPKWGGERPGSGRPPK</sequence>
<gene>
    <name evidence="1" type="ORF">LCGC14_1618250</name>
</gene>
<reference evidence="1" key="1">
    <citation type="journal article" date="2015" name="Nature">
        <title>Complex archaea that bridge the gap between prokaryotes and eukaryotes.</title>
        <authorList>
            <person name="Spang A."/>
            <person name="Saw J.H."/>
            <person name="Jorgensen S.L."/>
            <person name="Zaremba-Niedzwiedzka K."/>
            <person name="Martijn J."/>
            <person name="Lind A.E."/>
            <person name="van Eijk R."/>
            <person name="Schleper C."/>
            <person name="Guy L."/>
            <person name="Ettema T.J."/>
        </authorList>
    </citation>
    <scope>NUCLEOTIDE SEQUENCE</scope>
</reference>
<proteinExistence type="predicted"/>
<dbReference type="EMBL" id="LAZR01013192">
    <property type="protein sequence ID" value="KKM23140.1"/>
    <property type="molecule type" value="Genomic_DNA"/>
</dbReference>
<organism evidence="1">
    <name type="scientific">marine sediment metagenome</name>
    <dbReference type="NCBI Taxonomy" id="412755"/>
    <lineage>
        <taxon>unclassified sequences</taxon>
        <taxon>metagenomes</taxon>
        <taxon>ecological metagenomes</taxon>
    </lineage>
</organism>
<evidence type="ECO:0000313" key="1">
    <source>
        <dbReference type="EMBL" id="KKM23140.1"/>
    </source>
</evidence>
<protein>
    <submittedName>
        <fullName evidence="1">Uncharacterized protein</fullName>
    </submittedName>
</protein>
<dbReference type="AlphaFoldDB" id="A0A0F9L688"/>
<comment type="caution">
    <text evidence="1">The sequence shown here is derived from an EMBL/GenBank/DDBJ whole genome shotgun (WGS) entry which is preliminary data.</text>
</comment>